<name>A0A8R2F8C8_ACYPI</name>
<dbReference type="GeneID" id="100158863"/>
<dbReference type="EnsemblMetazoa" id="XM_008184136.1">
    <property type="protein sequence ID" value="XP_008182358.1"/>
    <property type="gene ID" value="LOC100158863"/>
</dbReference>
<reference evidence="2" key="2">
    <citation type="submission" date="2022-06" db="UniProtKB">
        <authorList>
            <consortium name="EnsemblMetazoa"/>
        </authorList>
    </citation>
    <scope>IDENTIFICATION</scope>
</reference>
<sequence length="217" mass="24934">MIIYCGTQKPGPYETSNKLFDIVKTLTEPLKRTNRNVTTANWFSSYPLAEYLSSVALTFLGTLRKNKSEIPAIFVTENKNLVPGSYLFGYNDTSTLVSYVTKKKKVVLVLSTLHDKNEADDETGKPVQVMNYHATKGGVDTVDLMCSRISISRRTKRWPIIIFFRYLDISGINSMRIYQMTNCLETFVRRKYIFNLAIELMDENLRERAKICSLLKI</sequence>
<dbReference type="RefSeq" id="XP_008182358.1">
    <property type="nucleotide sequence ID" value="XM_008184136.1"/>
</dbReference>
<dbReference type="Pfam" id="PF13843">
    <property type="entry name" value="DDE_Tnp_1_7"/>
    <property type="match status" value="1"/>
</dbReference>
<evidence type="ECO:0000313" key="2">
    <source>
        <dbReference type="EnsemblMetazoa" id="XP_008182358.1"/>
    </source>
</evidence>
<dbReference type="OrthoDB" id="6607814at2759"/>
<reference evidence="3" key="1">
    <citation type="submission" date="2010-06" db="EMBL/GenBank/DDBJ databases">
        <authorList>
            <person name="Jiang H."/>
            <person name="Abraham K."/>
            <person name="Ali S."/>
            <person name="Alsbrooks S.L."/>
            <person name="Anim B.N."/>
            <person name="Anosike U.S."/>
            <person name="Attaway T."/>
            <person name="Bandaranaike D.P."/>
            <person name="Battles P.K."/>
            <person name="Bell S.N."/>
            <person name="Bell A.V."/>
            <person name="Beltran B."/>
            <person name="Bickham C."/>
            <person name="Bustamante Y."/>
            <person name="Caleb T."/>
            <person name="Canada A."/>
            <person name="Cardenas V."/>
            <person name="Carter K."/>
            <person name="Chacko J."/>
            <person name="Chandrabose M.N."/>
            <person name="Chavez D."/>
            <person name="Chavez A."/>
            <person name="Chen L."/>
            <person name="Chu H.-S."/>
            <person name="Claassen K.J."/>
            <person name="Cockrell R."/>
            <person name="Collins M."/>
            <person name="Cooper J.A."/>
            <person name="Cree A."/>
            <person name="Curry S.M."/>
            <person name="Da Y."/>
            <person name="Dao M.D."/>
            <person name="Das B."/>
            <person name="Davila M.-L."/>
            <person name="Davy-Carroll L."/>
            <person name="Denson S."/>
            <person name="Dinh H."/>
            <person name="Ebong V.E."/>
            <person name="Edwards J.R."/>
            <person name="Egan A."/>
            <person name="El-Daye J."/>
            <person name="Escobedo L."/>
            <person name="Fernandez S."/>
            <person name="Fernando P.R."/>
            <person name="Flagg N."/>
            <person name="Forbes L.D."/>
            <person name="Fowler R.G."/>
            <person name="Fu Q."/>
            <person name="Gabisi R.A."/>
            <person name="Ganer J."/>
            <person name="Garbino Pronczuk A."/>
            <person name="Garcia R.M."/>
            <person name="Garner T."/>
            <person name="Garrett T.E."/>
            <person name="Gonzalez D.A."/>
            <person name="Hamid H."/>
            <person name="Hawkins E.S."/>
            <person name="Hirani K."/>
            <person name="Hogues M.E."/>
            <person name="Hollins B."/>
            <person name="Hsiao C.-H."/>
            <person name="Jabil R."/>
            <person name="James M.L."/>
            <person name="Jhangiani S.N."/>
            <person name="Johnson B."/>
            <person name="Johnson Q."/>
            <person name="Joshi V."/>
            <person name="Kalu J.B."/>
            <person name="Kam C."/>
            <person name="Kashfia A."/>
            <person name="Keebler J."/>
            <person name="Kisamo H."/>
            <person name="Kovar C.L."/>
            <person name="Lago L.A."/>
            <person name="Lai C.-Y."/>
            <person name="Laidlaw J."/>
            <person name="Lara F."/>
            <person name="Le T.-K."/>
            <person name="Lee S.L."/>
            <person name="Legall F.H."/>
            <person name="Lemon S.J."/>
            <person name="Lewis L.R."/>
            <person name="Li B."/>
            <person name="Liu Y."/>
            <person name="Liu Y.-S."/>
            <person name="Lopez J."/>
            <person name="Lozado R.J."/>
            <person name="Lu J."/>
            <person name="Madu R.C."/>
            <person name="Maheshwari M."/>
            <person name="Maheshwari R."/>
            <person name="Malloy K."/>
            <person name="Martinez E."/>
            <person name="Mathew T."/>
            <person name="Mercado I.C."/>
            <person name="Mercado C."/>
            <person name="Meyer B."/>
            <person name="Montgomery K."/>
            <person name="Morgan M.B."/>
            <person name="Munidasa M."/>
            <person name="Nazareth L.V."/>
            <person name="Nelson J."/>
            <person name="Ng B.M."/>
            <person name="Nguyen N.B."/>
            <person name="Nguyen P.Q."/>
            <person name="Nguyen T."/>
            <person name="Obregon M."/>
            <person name="Okwuonu G.O."/>
            <person name="Onwere C.G."/>
            <person name="Orozco G."/>
            <person name="Parra A."/>
            <person name="Patel S."/>
            <person name="Patil S."/>
            <person name="Perez A."/>
            <person name="Perez Y."/>
            <person name="Pham C."/>
            <person name="Primus E.L."/>
            <person name="Pu L.-L."/>
            <person name="Puazo M."/>
            <person name="Qin X."/>
            <person name="Quiroz J.B."/>
            <person name="Reese J."/>
            <person name="Richards S."/>
            <person name="Rives C.M."/>
            <person name="Robberts R."/>
            <person name="Ruiz S.J."/>
            <person name="Ruiz M.J."/>
            <person name="Santibanez J."/>
            <person name="Schneider B.W."/>
            <person name="Sisson I."/>
            <person name="Smith M."/>
            <person name="Sodergren E."/>
            <person name="Song X.-Z."/>
            <person name="Song B.B."/>
            <person name="Summersgill H."/>
            <person name="Thelus R."/>
            <person name="Thornton R.D."/>
            <person name="Trejos Z.Y."/>
            <person name="Usmani K."/>
            <person name="Vattathil S."/>
            <person name="Villasana D."/>
            <person name="Walker D.L."/>
            <person name="Wang S."/>
            <person name="Wang K."/>
            <person name="White C.S."/>
            <person name="Williams A.C."/>
            <person name="Williamson J."/>
            <person name="Wilson K."/>
            <person name="Woghiren I.O."/>
            <person name="Woodworth J.R."/>
            <person name="Worley K.C."/>
            <person name="Wright R.A."/>
            <person name="Wu W."/>
            <person name="Young L."/>
            <person name="Zhang L."/>
            <person name="Zhang J."/>
            <person name="Zhu Y."/>
            <person name="Muzny D.M."/>
            <person name="Weinstock G."/>
            <person name="Gibbs R.A."/>
        </authorList>
    </citation>
    <scope>NUCLEOTIDE SEQUENCE [LARGE SCALE GENOMIC DNA]</scope>
    <source>
        <strain evidence="3">LSR1</strain>
    </source>
</reference>
<organism evidence="2 3">
    <name type="scientific">Acyrthosiphon pisum</name>
    <name type="common">Pea aphid</name>
    <dbReference type="NCBI Taxonomy" id="7029"/>
    <lineage>
        <taxon>Eukaryota</taxon>
        <taxon>Metazoa</taxon>
        <taxon>Ecdysozoa</taxon>
        <taxon>Arthropoda</taxon>
        <taxon>Hexapoda</taxon>
        <taxon>Insecta</taxon>
        <taxon>Pterygota</taxon>
        <taxon>Neoptera</taxon>
        <taxon>Paraneoptera</taxon>
        <taxon>Hemiptera</taxon>
        <taxon>Sternorrhyncha</taxon>
        <taxon>Aphidomorpha</taxon>
        <taxon>Aphidoidea</taxon>
        <taxon>Aphididae</taxon>
        <taxon>Macrosiphini</taxon>
        <taxon>Acyrthosiphon</taxon>
    </lineage>
</organism>
<dbReference type="PANTHER" id="PTHR46599:SF6">
    <property type="entry name" value="DUAL SPECIFICITY PHOSPHATASE 26"/>
    <property type="match status" value="1"/>
</dbReference>
<dbReference type="KEGG" id="api:100158863"/>
<dbReference type="AlphaFoldDB" id="A0A8R2F8C8"/>
<dbReference type="PANTHER" id="PTHR46599">
    <property type="entry name" value="PIGGYBAC TRANSPOSABLE ELEMENT-DERIVED PROTEIN 4"/>
    <property type="match status" value="1"/>
</dbReference>
<dbReference type="InterPro" id="IPR029526">
    <property type="entry name" value="PGBD"/>
</dbReference>
<protein>
    <recommendedName>
        <fullName evidence="1">PiggyBac transposable element-derived protein domain-containing protein</fullName>
    </recommendedName>
</protein>
<feature type="domain" description="PiggyBac transposable element-derived protein" evidence="1">
    <location>
        <begin position="1"/>
        <end position="175"/>
    </location>
</feature>
<dbReference type="Proteomes" id="UP000007819">
    <property type="component" value="Unassembled WGS sequence"/>
</dbReference>
<accession>A0A8R2F8C8</accession>
<evidence type="ECO:0000313" key="3">
    <source>
        <dbReference type="Proteomes" id="UP000007819"/>
    </source>
</evidence>
<proteinExistence type="predicted"/>
<keyword evidence="3" id="KW-1185">Reference proteome</keyword>
<evidence type="ECO:0000259" key="1">
    <source>
        <dbReference type="Pfam" id="PF13843"/>
    </source>
</evidence>